<organism evidence="1">
    <name type="scientific">marine metagenome</name>
    <dbReference type="NCBI Taxonomy" id="408172"/>
    <lineage>
        <taxon>unclassified sequences</taxon>
        <taxon>metagenomes</taxon>
        <taxon>ecological metagenomes</taxon>
    </lineage>
</organism>
<feature type="non-terminal residue" evidence="1">
    <location>
        <position position="32"/>
    </location>
</feature>
<gene>
    <name evidence="1" type="ORF">METZ01_LOCUS386331</name>
</gene>
<reference evidence="1" key="1">
    <citation type="submission" date="2018-05" db="EMBL/GenBank/DDBJ databases">
        <authorList>
            <person name="Lanie J.A."/>
            <person name="Ng W.-L."/>
            <person name="Kazmierczak K.M."/>
            <person name="Andrzejewski T.M."/>
            <person name="Davidsen T.M."/>
            <person name="Wayne K.J."/>
            <person name="Tettelin H."/>
            <person name="Glass J.I."/>
            <person name="Rusch D."/>
            <person name="Podicherti R."/>
            <person name="Tsui H.-C.T."/>
            <person name="Winkler M.E."/>
        </authorList>
    </citation>
    <scope>NUCLEOTIDE SEQUENCE</scope>
</reference>
<accession>A0A382UHE1</accession>
<dbReference type="EMBL" id="UINC01144146">
    <property type="protein sequence ID" value="SVD33477.1"/>
    <property type="molecule type" value="Genomic_DNA"/>
</dbReference>
<proteinExistence type="predicted"/>
<sequence>MAKNPIHFMKKILITGMLALSTLMAGAAQLEL</sequence>
<protein>
    <submittedName>
        <fullName evidence="1">Uncharacterized protein</fullName>
    </submittedName>
</protein>
<dbReference type="AlphaFoldDB" id="A0A382UHE1"/>
<name>A0A382UHE1_9ZZZZ</name>
<evidence type="ECO:0000313" key="1">
    <source>
        <dbReference type="EMBL" id="SVD33477.1"/>
    </source>
</evidence>